<evidence type="ECO:0000313" key="1">
    <source>
        <dbReference type="EMBL" id="CAD8680253.1"/>
    </source>
</evidence>
<gene>
    <name evidence="1" type="ORF">CLEI1391_LOCUS9479</name>
</gene>
<organism evidence="1">
    <name type="scientific">Chlamydomonas leiostraca</name>
    <dbReference type="NCBI Taxonomy" id="1034604"/>
    <lineage>
        <taxon>Eukaryota</taxon>
        <taxon>Viridiplantae</taxon>
        <taxon>Chlorophyta</taxon>
        <taxon>core chlorophytes</taxon>
        <taxon>Chlorophyceae</taxon>
        <taxon>CS clade</taxon>
        <taxon>Chlamydomonadales</taxon>
        <taxon>Chlamydomonadaceae</taxon>
        <taxon>Chlamydomonas</taxon>
    </lineage>
</organism>
<accession>A0A7S0WRM2</accession>
<proteinExistence type="predicted"/>
<name>A0A7S0WRM2_9CHLO</name>
<reference evidence="1" key="1">
    <citation type="submission" date="2021-01" db="EMBL/GenBank/DDBJ databases">
        <authorList>
            <person name="Corre E."/>
            <person name="Pelletier E."/>
            <person name="Niang G."/>
            <person name="Scheremetjew M."/>
            <person name="Finn R."/>
            <person name="Kale V."/>
            <person name="Holt S."/>
            <person name="Cochrane G."/>
            <person name="Meng A."/>
            <person name="Brown T."/>
            <person name="Cohen L."/>
        </authorList>
    </citation>
    <scope>NUCLEOTIDE SEQUENCE</scope>
    <source>
        <strain evidence="1">SAG 11-49</strain>
    </source>
</reference>
<dbReference type="EMBL" id="HBFB01016920">
    <property type="protein sequence ID" value="CAD8680253.1"/>
    <property type="molecule type" value="Transcribed_RNA"/>
</dbReference>
<sequence length="266" mass="29714">MLANRVAQGARTIAGRRAAMARPQLVKPVSAVAVMERPTTVSTAAEVHLVDEMLPLRTVALGPEASFFSRDEEGEAQGGWSAQFPEELAETLDERKQDQPGVWYLALSAAKGADAHKEEWFLAYEDGVKAWGSDVNPELDAILESDRAIERVFFGPKDAYIAQSTDGGLYWDNLPKDMDECLEELLEKHGGLEWAAMGPDGEWFLLAEDGEFWYDGLHPALDKALKEDKYGDLLRVRLGHDGFFLAQFEEATVWRANREFTDYMLA</sequence>
<dbReference type="AlphaFoldDB" id="A0A7S0WRM2"/>
<protein>
    <submittedName>
        <fullName evidence="1">Uncharacterized protein</fullName>
    </submittedName>
</protein>